<evidence type="ECO:0000259" key="1">
    <source>
        <dbReference type="Pfam" id="PF10637"/>
    </source>
</evidence>
<proteinExistence type="predicted"/>
<dbReference type="InterPro" id="IPR051842">
    <property type="entry name" value="uS12_prolyl_hydroxylase"/>
</dbReference>
<dbReference type="PANTHER" id="PTHR12117:SF0">
    <property type="entry name" value="PROLYL 3-HYDROXYLASE OGFOD1"/>
    <property type="match status" value="1"/>
</dbReference>
<dbReference type="AlphaFoldDB" id="A0A1C7N3U2"/>
<dbReference type="InParanoid" id="A0A1C7N3U2"/>
<dbReference type="EMBL" id="LUGH01000603">
    <property type="protein sequence ID" value="OBZ83792.1"/>
    <property type="molecule type" value="Genomic_DNA"/>
</dbReference>
<evidence type="ECO:0000313" key="2">
    <source>
        <dbReference type="EMBL" id="OBZ83792.1"/>
    </source>
</evidence>
<name>A0A1C7N3U2_9FUNG</name>
<accession>A0A1C7N3U2</accession>
<dbReference type="GO" id="GO:0005506">
    <property type="term" value="F:iron ion binding"/>
    <property type="evidence" value="ECO:0007669"/>
    <property type="project" value="InterPro"/>
</dbReference>
<dbReference type="PANTHER" id="PTHR12117">
    <property type="entry name" value="HISTONE ACETYLTRANSFERASE COMPLEX"/>
    <property type="match status" value="1"/>
</dbReference>
<feature type="non-terminal residue" evidence="2">
    <location>
        <position position="1"/>
    </location>
</feature>
<dbReference type="GO" id="GO:0031543">
    <property type="term" value="F:peptidyl-proline dioxygenase activity"/>
    <property type="evidence" value="ECO:0007669"/>
    <property type="project" value="TreeGrafter"/>
</dbReference>
<protein>
    <recommendedName>
        <fullName evidence="1">Oxoglutarate/iron-dependent oxygenase C-terminal degradation domain-containing protein</fullName>
    </recommendedName>
</protein>
<dbReference type="OrthoDB" id="430522at2759"/>
<gene>
    <name evidence="2" type="ORF">A0J61_08155</name>
</gene>
<dbReference type="GO" id="GO:0006449">
    <property type="term" value="P:regulation of translational termination"/>
    <property type="evidence" value="ECO:0007669"/>
    <property type="project" value="TreeGrafter"/>
</dbReference>
<evidence type="ECO:0000313" key="3">
    <source>
        <dbReference type="Proteomes" id="UP000093000"/>
    </source>
</evidence>
<dbReference type="Gene3D" id="3.60.130.20">
    <property type="entry name" value="Oxoglutarate/iron-dependent oxygenase, C-terminal degradation domain"/>
    <property type="match status" value="1"/>
</dbReference>
<organism evidence="2 3">
    <name type="scientific">Choanephora cucurbitarum</name>
    <dbReference type="NCBI Taxonomy" id="101091"/>
    <lineage>
        <taxon>Eukaryota</taxon>
        <taxon>Fungi</taxon>
        <taxon>Fungi incertae sedis</taxon>
        <taxon>Mucoromycota</taxon>
        <taxon>Mucoromycotina</taxon>
        <taxon>Mucoromycetes</taxon>
        <taxon>Mucorales</taxon>
        <taxon>Mucorineae</taxon>
        <taxon>Choanephoraceae</taxon>
        <taxon>Choanephoroideae</taxon>
        <taxon>Choanephora</taxon>
    </lineage>
</organism>
<feature type="domain" description="Oxoglutarate/iron-dependent oxygenase C-terminal degradation" evidence="1">
    <location>
        <begin position="2"/>
        <end position="56"/>
    </location>
</feature>
<reference evidence="2 3" key="1">
    <citation type="submission" date="2016-03" db="EMBL/GenBank/DDBJ databases">
        <title>Choanephora cucurbitarum.</title>
        <authorList>
            <person name="Min B."/>
            <person name="Park H."/>
            <person name="Park J.-H."/>
            <person name="Shin H.-D."/>
            <person name="Choi I.-G."/>
        </authorList>
    </citation>
    <scope>NUCLEOTIDE SEQUENCE [LARGE SCALE GENOMIC DNA]</scope>
    <source>
        <strain evidence="2 3">KUS-F28377</strain>
    </source>
</reference>
<dbReference type="Proteomes" id="UP000093000">
    <property type="component" value="Unassembled WGS sequence"/>
</dbReference>
<comment type="caution">
    <text evidence="2">The sequence shown here is derived from an EMBL/GenBank/DDBJ whole genome shotgun (WGS) entry which is preliminary data.</text>
</comment>
<dbReference type="Pfam" id="PF10637">
    <property type="entry name" value="Ofd1_CTDD"/>
    <property type="match status" value="1"/>
</dbReference>
<dbReference type="GO" id="GO:0005737">
    <property type="term" value="C:cytoplasm"/>
    <property type="evidence" value="ECO:0007669"/>
    <property type="project" value="TreeGrafter"/>
</dbReference>
<dbReference type="InterPro" id="IPR043044">
    <property type="entry name" value="TPA1/Ofd1_C"/>
</dbReference>
<sequence length="66" mass="7589">ADEDGALLTLPAGRNELSLVLRDEGIMRFIKYVSAKSPGSRWDIAFEYDLPEEEEEDEDENQQEEE</sequence>
<dbReference type="GO" id="GO:0031418">
    <property type="term" value="F:L-ascorbic acid binding"/>
    <property type="evidence" value="ECO:0007669"/>
    <property type="project" value="InterPro"/>
</dbReference>
<dbReference type="STRING" id="101091.A0A1C7N3U2"/>
<dbReference type="InterPro" id="IPR019601">
    <property type="entry name" value="Oxoglutarate/Fe-dep_Oase_C"/>
</dbReference>
<keyword evidence="3" id="KW-1185">Reference proteome</keyword>